<proteinExistence type="predicted"/>
<evidence type="ECO:0000313" key="2">
    <source>
        <dbReference type="EMBL" id="NML69060.1"/>
    </source>
</evidence>
<evidence type="ECO:0000313" key="3">
    <source>
        <dbReference type="Proteomes" id="UP000544054"/>
    </source>
</evidence>
<keyword evidence="3" id="KW-1185">Reference proteome</keyword>
<feature type="signal peptide" evidence="1">
    <location>
        <begin position="1"/>
        <end position="18"/>
    </location>
</feature>
<dbReference type="EMBL" id="JABBGI010000004">
    <property type="protein sequence ID" value="NML69060.1"/>
    <property type="molecule type" value="Genomic_DNA"/>
</dbReference>
<evidence type="ECO:0008006" key="4">
    <source>
        <dbReference type="Google" id="ProtNLM"/>
    </source>
</evidence>
<dbReference type="RefSeq" id="WP_169233629.1">
    <property type="nucleotide sequence ID" value="NZ_JABBGI010000004.1"/>
</dbReference>
<accession>A0A7Y0FQU7</accession>
<reference evidence="2 3" key="1">
    <citation type="submission" date="2020-04" db="EMBL/GenBank/DDBJ databases">
        <title>Chryseobacterium sp. RP-3-3 sp. nov., isolated from Jeju soil.</title>
        <authorList>
            <person name="Dahal R.H."/>
        </authorList>
    </citation>
    <scope>NUCLEOTIDE SEQUENCE [LARGE SCALE GENOMIC DNA]</scope>
    <source>
        <strain evidence="2 3">RP-3-3</strain>
    </source>
</reference>
<feature type="chain" id="PRO_5031223231" description="DUF4397 domain-containing protein" evidence="1">
    <location>
        <begin position="19"/>
        <end position="222"/>
    </location>
</feature>
<keyword evidence="1" id="KW-0732">Signal</keyword>
<name>A0A7Y0FQU7_9FLAO</name>
<dbReference type="Proteomes" id="UP000544054">
    <property type="component" value="Unassembled WGS sequence"/>
</dbReference>
<dbReference type="Gene3D" id="2.60.120.260">
    <property type="entry name" value="Galactose-binding domain-like"/>
    <property type="match status" value="1"/>
</dbReference>
<organism evidence="2 3">
    <name type="scientific">Chryseobacterium antibioticum</name>
    <dbReference type="NCBI Taxonomy" id="2728847"/>
    <lineage>
        <taxon>Bacteria</taxon>
        <taxon>Pseudomonadati</taxon>
        <taxon>Bacteroidota</taxon>
        <taxon>Flavobacteriia</taxon>
        <taxon>Flavobacteriales</taxon>
        <taxon>Weeksellaceae</taxon>
        <taxon>Chryseobacterium group</taxon>
        <taxon>Chryseobacterium</taxon>
    </lineage>
</organism>
<protein>
    <recommendedName>
        <fullName evidence="4">DUF4397 domain-containing protein</fullName>
    </recommendedName>
</protein>
<gene>
    <name evidence="2" type="ORF">HHL23_04545</name>
</gene>
<comment type="caution">
    <text evidence="2">The sequence shown here is derived from an EMBL/GenBank/DDBJ whole genome shotgun (WGS) entry which is preliminary data.</text>
</comment>
<sequence>MKKIFTITAIAFTAVTFAQTGNVGINTATPTETLDIATGNLRVRNINTNTGTTGDRLVVTDATGVFKTVAPAAGSIQIIQEAIGTTPQTIASGVTADINGATMTFTTTGSTTVLITYSALALPNAGGAPVQGSIDLIVDGVKAISSYYSATDAPSGLSTLGNYSTAQKVISNFPAGTHTIKLQAKSWFNTTKFNTDPFPVYAGSTAADSQAMKARISIIALN</sequence>
<evidence type="ECO:0000256" key="1">
    <source>
        <dbReference type="SAM" id="SignalP"/>
    </source>
</evidence>
<dbReference type="AlphaFoldDB" id="A0A7Y0FQU7"/>